<comment type="caution">
    <text evidence="3">The sequence shown here is derived from an EMBL/GenBank/DDBJ whole genome shotgun (WGS) entry which is preliminary data.</text>
</comment>
<gene>
    <name evidence="3" type="ORF">GCM10010345_76760</name>
</gene>
<dbReference type="PRINTS" id="PR00080">
    <property type="entry name" value="SDRFAMILY"/>
</dbReference>
<dbReference type="Pfam" id="PF13561">
    <property type="entry name" value="adh_short_C2"/>
    <property type="match status" value="1"/>
</dbReference>
<dbReference type="InterPro" id="IPR002347">
    <property type="entry name" value="SDR_fam"/>
</dbReference>
<dbReference type="PANTHER" id="PTHR42820:SF1">
    <property type="entry name" value="SHORT-CHAIN DEHYDROGENASE_REDUCTASE FAMILY PROTEIN"/>
    <property type="match status" value="1"/>
</dbReference>
<dbReference type="SMART" id="SM00822">
    <property type="entry name" value="PKS_KR"/>
    <property type="match status" value="1"/>
</dbReference>
<evidence type="ECO:0000256" key="1">
    <source>
        <dbReference type="ARBA" id="ARBA00006484"/>
    </source>
</evidence>
<sequence>MKARARLRDLVDIPARLADRVVLITGGNAGIGRSTALAAAECGMKVVIAARRAEQGQAVVDEIRERGGEATYVSTDVTSAEQVERAVDIAVRAYGRLDCAFNNAGASATGRVADLTEDVFDGAMAVNARGLWLCMKHELHTMTEAGTGSIVNNISVHGYRTVFPGVGAYAASKNAAVALTRSAALEYAEFGVRVNGIAPGPIATDMYLNSVTADEGAANWSRLVPAGRVGEPSEVGAVVLFLLSDAASYVNGQVVGIDGGFLAS</sequence>
<dbReference type="Proteomes" id="UP000653644">
    <property type="component" value="Unassembled WGS sequence"/>
</dbReference>
<dbReference type="RefSeq" id="WP_189893728.1">
    <property type="nucleotide sequence ID" value="NZ_BMVN01000044.1"/>
</dbReference>
<dbReference type="Gene3D" id="3.40.50.720">
    <property type="entry name" value="NAD(P)-binding Rossmann-like Domain"/>
    <property type="match status" value="1"/>
</dbReference>
<organism evidence="3 4">
    <name type="scientific">Streptomyces canarius</name>
    <dbReference type="NCBI Taxonomy" id="285453"/>
    <lineage>
        <taxon>Bacteria</taxon>
        <taxon>Bacillati</taxon>
        <taxon>Actinomycetota</taxon>
        <taxon>Actinomycetes</taxon>
        <taxon>Kitasatosporales</taxon>
        <taxon>Streptomycetaceae</taxon>
        <taxon>Streptomyces</taxon>
    </lineage>
</organism>
<evidence type="ECO:0000259" key="2">
    <source>
        <dbReference type="SMART" id="SM00822"/>
    </source>
</evidence>
<proteinExistence type="inferred from homology"/>
<dbReference type="InterPro" id="IPR020904">
    <property type="entry name" value="Sc_DH/Rdtase_CS"/>
</dbReference>
<protein>
    <submittedName>
        <fullName evidence="3">Short chain dehydrogenase</fullName>
    </submittedName>
</protein>
<dbReference type="SUPFAM" id="SSF51735">
    <property type="entry name" value="NAD(P)-binding Rossmann-fold domains"/>
    <property type="match status" value="1"/>
</dbReference>
<dbReference type="InterPro" id="IPR057326">
    <property type="entry name" value="KR_dom"/>
</dbReference>
<keyword evidence="4" id="KW-1185">Reference proteome</keyword>
<comment type="similarity">
    <text evidence="1">Belongs to the short-chain dehydrogenases/reductases (SDR) family.</text>
</comment>
<dbReference type="PRINTS" id="PR00081">
    <property type="entry name" value="GDHRDH"/>
</dbReference>
<evidence type="ECO:0000313" key="3">
    <source>
        <dbReference type="EMBL" id="GHA61259.1"/>
    </source>
</evidence>
<accession>A0ABQ3D6D5</accession>
<dbReference type="EMBL" id="BMVN01000044">
    <property type="protein sequence ID" value="GHA61259.1"/>
    <property type="molecule type" value="Genomic_DNA"/>
</dbReference>
<dbReference type="PROSITE" id="PS00061">
    <property type="entry name" value="ADH_SHORT"/>
    <property type="match status" value="1"/>
</dbReference>
<reference evidence="4" key="1">
    <citation type="journal article" date="2019" name="Int. J. Syst. Evol. Microbiol.">
        <title>The Global Catalogue of Microorganisms (GCM) 10K type strain sequencing project: providing services to taxonomists for standard genome sequencing and annotation.</title>
        <authorList>
            <consortium name="The Broad Institute Genomics Platform"/>
            <consortium name="The Broad Institute Genome Sequencing Center for Infectious Disease"/>
            <person name="Wu L."/>
            <person name="Ma J."/>
        </authorList>
    </citation>
    <scope>NUCLEOTIDE SEQUENCE [LARGE SCALE GENOMIC DNA]</scope>
    <source>
        <strain evidence="4">JCM 4733</strain>
    </source>
</reference>
<name>A0ABQ3D6D5_9ACTN</name>
<dbReference type="PANTHER" id="PTHR42820">
    <property type="entry name" value="SHORT-CHAIN DEHYDROGENASE REDUCTASE"/>
    <property type="match status" value="1"/>
</dbReference>
<evidence type="ECO:0000313" key="4">
    <source>
        <dbReference type="Proteomes" id="UP000653644"/>
    </source>
</evidence>
<dbReference type="InterPro" id="IPR036291">
    <property type="entry name" value="NAD(P)-bd_dom_sf"/>
</dbReference>
<feature type="domain" description="Ketoreductase" evidence="2">
    <location>
        <begin position="20"/>
        <end position="200"/>
    </location>
</feature>
<dbReference type="CDD" id="cd05233">
    <property type="entry name" value="SDR_c"/>
    <property type="match status" value="1"/>
</dbReference>